<dbReference type="Proteomes" id="UP000814128">
    <property type="component" value="Unassembled WGS sequence"/>
</dbReference>
<gene>
    <name evidence="1" type="ORF">K488DRAFT_57756</name>
</gene>
<reference evidence="1" key="1">
    <citation type="submission" date="2021-02" db="EMBL/GenBank/DDBJ databases">
        <authorList>
            <consortium name="DOE Joint Genome Institute"/>
            <person name="Ahrendt S."/>
            <person name="Looney B.P."/>
            <person name="Miyauchi S."/>
            <person name="Morin E."/>
            <person name="Drula E."/>
            <person name="Courty P.E."/>
            <person name="Chicoki N."/>
            <person name="Fauchery L."/>
            <person name="Kohler A."/>
            <person name="Kuo A."/>
            <person name="Labutti K."/>
            <person name="Pangilinan J."/>
            <person name="Lipzen A."/>
            <person name="Riley R."/>
            <person name="Andreopoulos W."/>
            <person name="He G."/>
            <person name="Johnson J."/>
            <person name="Barry K.W."/>
            <person name="Grigoriev I.V."/>
            <person name="Nagy L."/>
            <person name="Hibbett D."/>
            <person name="Henrissat B."/>
            <person name="Matheny P.B."/>
            <person name="Labbe J."/>
            <person name="Martin F."/>
        </authorList>
    </citation>
    <scope>NUCLEOTIDE SEQUENCE</scope>
    <source>
        <strain evidence="1">EC-137</strain>
    </source>
</reference>
<evidence type="ECO:0000313" key="2">
    <source>
        <dbReference type="Proteomes" id="UP000814128"/>
    </source>
</evidence>
<proteinExistence type="predicted"/>
<comment type="caution">
    <text evidence="1">The sequence shown here is derived from an EMBL/GenBank/DDBJ whole genome shotgun (WGS) entry which is preliminary data.</text>
</comment>
<name>A0ACB8QB25_9AGAM</name>
<reference evidence="1" key="2">
    <citation type="journal article" date="2022" name="New Phytol.">
        <title>Evolutionary transition to the ectomycorrhizal habit in the genomes of a hyperdiverse lineage of mushroom-forming fungi.</title>
        <authorList>
            <person name="Looney B."/>
            <person name="Miyauchi S."/>
            <person name="Morin E."/>
            <person name="Drula E."/>
            <person name="Courty P.E."/>
            <person name="Kohler A."/>
            <person name="Kuo A."/>
            <person name="LaButti K."/>
            <person name="Pangilinan J."/>
            <person name="Lipzen A."/>
            <person name="Riley R."/>
            <person name="Andreopoulos W."/>
            <person name="He G."/>
            <person name="Johnson J."/>
            <person name="Nolan M."/>
            <person name="Tritt A."/>
            <person name="Barry K.W."/>
            <person name="Grigoriev I.V."/>
            <person name="Nagy L.G."/>
            <person name="Hibbett D."/>
            <person name="Henrissat B."/>
            <person name="Matheny P.B."/>
            <person name="Labbe J."/>
            <person name="Martin F.M."/>
        </authorList>
    </citation>
    <scope>NUCLEOTIDE SEQUENCE</scope>
    <source>
        <strain evidence="1">EC-137</strain>
    </source>
</reference>
<dbReference type="EMBL" id="MU273722">
    <property type="protein sequence ID" value="KAI0028801.1"/>
    <property type="molecule type" value="Genomic_DNA"/>
</dbReference>
<protein>
    <submittedName>
        <fullName evidence="1">Uncharacterized protein</fullName>
    </submittedName>
</protein>
<evidence type="ECO:0000313" key="1">
    <source>
        <dbReference type="EMBL" id="KAI0028801.1"/>
    </source>
</evidence>
<keyword evidence="2" id="KW-1185">Reference proteome</keyword>
<sequence>TIDIHRLRVREALRQTEIAIRDTLIAGGTQLRVIVGRGNHSQNKLPALKLALMAEMQSHHLNADVDPSNPGVLVVSLPFA</sequence>
<accession>A0ACB8QB25</accession>
<feature type="non-terminal residue" evidence="1">
    <location>
        <position position="1"/>
    </location>
</feature>
<organism evidence="1 2">
    <name type="scientific">Vararia minispora EC-137</name>
    <dbReference type="NCBI Taxonomy" id="1314806"/>
    <lineage>
        <taxon>Eukaryota</taxon>
        <taxon>Fungi</taxon>
        <taxon>Dikarya</taxon>
        <taxon>Basidiomycota</taxon>
        <taxon>Agaricomycotina</taxon>
        <taxon>Agaricomycetes</taxon>
        <taxon>Russulales</taxon>
        <taxon>Lachnocladiaceae</taxon>
        <taxon>Vararia</taxon>
    </lineage>
</organism>